<dbReference type="SUPFAM" id="SSF52799">
    <property type="entry name" value="(Phosphotyrosine protein) phosphatases II"/>
    <property type="match status" value="1"/>
</dbReference>
<gene>
    <name evidence="1" type="ORF">G7Y89_g14160</name>
</gene>
<dbReference type="InterPro" id="IPR029021">
    <property type="entry name" value="Prot-tyrosine_phosphatase-like"/>
</dbReference>
<proteinExistence type="predicted"/>
<dbReference type="Pfam" id="PF13350">
    <property type="entry name" value="Y_phosphatase3"/>
    <property type="match status" value="1"/>
</dbReference>
<comment type="caution">
    <text evidence="1">The sequence shown here is derived from an EMBL/GenBank/DDBJ whole genome shotgun (WGS) entry which is preliminary data.</text>
</comment>
<accession>A0A8H4R653</accession>
<sequence>MEKGGKGDMAMEVSPSPFQNILNFRDVGKTINDFLGEKLLAEGKLFRSARPDDATLSDRKRLKEEYGITTIMDLRTLTEHANQAKKREGDLKIPALLQSNDALAGPMKIDGMNYLEININGKGFERSLLWQLSYWSFLNQHPG</sequence>
<dbReference type="Gene3D" id="3.90.190.10">
    <property type="entry name" value="Protein tyrosine phosphatase superfamily"/>
    <property type="match status" value="1"/>
</dbReference>
<evidence type="ECO:0000313" key="2">
    <source>
        <dbReference type="Proteomes" id="UP000566819"/>
    </source>
</evidence>
<organism evidence="1 2">
    <name type="scientific">Cudoniella acicularis</name>
    <dbReference type="NCBI Taxonomy" id="354080"/>
    <lineage>
        <taxon>Eukaryota</taxon>
        <taxon>Fungi</taxon>
        <taxon>Dikarya</taxon>
        <taxon>Ascomycota</taxon>
        <taxon>Pezizomycotina</taxon>
        <taxon>Leotiomycetes</taxon>
        <taxon>Helotiales</taxon>
        <taxon>Tricladiaceae</taxon>
        <taxon>Cudoniella</taxon>
    </lineage>
</organism>
<dbReference type="GO" id="GO:0004721">
    <property type="term" value="F:phosphoprotein phosphatase activity"/>
    <property type="evidence" value="ECO:0007669"/>
    <property type="project" value="InterPro"/>
</dbReference>
<dbReference type="EMBL" id="JAAMPI010001799">
    <property type="protein sequence ID" value="KAF4624017.1"/>
    <property type="molecule type" value="Genomic_DNA"/>
</dbReference>
<name>A0A8H4R653_9HELO</name>
<dbReference type="Proteomes" id="UP000566819">
    <property type="component" value="Unassembled WGS sequence"/>
</dbReference>
<evidence type="ECO:0000313" key="1">
    <source>
        <dbReference type="EMBL" id="KAF4624017.1"/>
    </source>
</evidence>
<dbReference type="InterPro" id="IPR026893">
    <property type="entry name" value="Tyr/Ser_Pase_IphP-type"/>
</dbReference>
<keyword evidence="2" id="KW-1185">Reference proteome</keyword>
<reference evidence="1 2" key="1">
    <citation type="submission" date="2020-03" db="EMBL/GenBank/DDBJ databases">
        <title>Draft Genome Sequence of Cudoniella acicularis.</title>
        <authorList>
            <person name="Buettner E."/>
            <person name="Kellner H."/>
        </authorList>
    </citation>
    <scope>NUCLEOTIDE SEQUENCE [LARGE SCALE GENOMIC DNA]</scope>
    <source>
        <strain evidence="1 2">DSM 108380</strain>
    </source>
</reference>
<protein>
    <submittedName>
        <fullName evidence="1">Uncharacterized protein</fullName>
    </submittedName>
</protein>
<dbReference type="OrthoDB" id="9988524at2759"/>
<dbReference type="AlphaFoldDB" id="A0A8H4R653"/>